<name>A0ABT1EE66_9FIRM</name>
<evidence type="ECO:0000256" key="1">
    <source>
        <dbReference type="ARBA" id="ARBA00023015"/>
    </source>
</evidence>
<dbReference type="InterPro" id="IPR020449">
    <property type="entry name" value="Tscrpt_reg_AraC-type_HTH"/>
</dbReference>
<dbReference type="InterPro" id="IPR018060">
    <property type="entry name" value="HTH_AraC"/>
</dbReference>
<organism evidence="5 6">
    <name type="scientific">Ohessyouella blattaphilus</name>
    <dbReference type="NCBI Taxonomy" id="2949333"/>
    <lineage>
        <taxon>Bacteria</taxon>
        <taxon>Bacillati</taxon>
        <taxon>Bacillota</taxon>
        <taxon>Clostridia</taxon>
        <taxon>Lachnospirales</taxon>
        <taxon>Lachnospiraceae</taxon>
        <taxon>Ohessyouella</taxon>
    </lineage>
</organism>
<dbReference type="SUPFAM" id="SSF46689">
    <property type="entry name" value="Homeodomain-like"/>
    <property type="match status" value="1"/>
</dbReference>
<protein>
    <submittedName>
        <fullName evidence="5">AraC family transcriptional regulator</fullName>
    </submittedName>
</protein>
<dbReference type="RefSeq" id="WP_262067873.1">
    <property type="nucleotide sequence ID" value="NZ_JAMXOC010000001.1"/>
</dbReference>
<keyword evidence="2" id="KW-0238">DNA-binding</keyword>
<reference evidence="5 6" key="1">
    <citation type="journal article" date="2022" name="Genome Biol. Evol.">
        <title>Host diet, physiology and behaviors set the stage for Lachnospiraceae cladogenesis.</title>
        <authorList>
            <person name="Vera-Ponce De Leon A."/>
            <person name="Schneider M."/>
            <person name="Jahnes B.C."/>
            <person name="Sadowski V."/>
            <person name="Camuy-Velez L.A."/>
            <person name="Duan J."/>
            <person name="Sabree Z.L."/>
        </authorList>
    </citation>
    <scope>NUCLEOTIDE SEQUENCE [LARGE SCALE GENOMIC DNA]</scope>
    <source>
        <strain evidence="5 6">PAL227</strain>
    </source>
</reference>
<dbReference type="Pfam" id="PF02311">
    <property type="entry name" value="AraC_binding"/>
    <property type="match status" value="1"/>
</dbReference>
<evidence type="ECO:0000313" key="6">
    <source>
        <dbReference type="Proteomes" id="UP001523565"/>
    </source>
</evidence>
<dbReference type="InterPro" id="IPR009057">
    <property type="entry name" value="Homeodomain-like_sf"/>
</dbReference>
<dbReference type="EMBL" id="JAMZFV010000001">
    <property type="protein sequence ID" value="MCP1108970.1"/>
    <property type="molecule type" value="Genomic_DNA"/>
</dbReference>
<dbReference type="Pfam" id="PF12833">
    <property type="entry name" value="HTH_18"/>
    <property type="match status" value="1"/>
</dbReference>
<dbReference type="PANTHER" id="PTHR43280">
    <property type="entry name" value="ARAC-FAMILY TRANSCRIPTIONAL REGULATOR"/>
    <property type="match status" value="1"/>
</dbReference>
<dbReference type="PANTHER" id="PTHR43280:SF2">
    <property type="entry name" value="HTH-TYPE TRANSCRIPTIONAL REGULATOR EXSA"/>
    <property type="match status" value="1"/>
</dbReference>
<dbReference type="Gene3D" id="1.10.10.60">
    <property type="entry name" value="Homeodomain-like"/>
    <property type="match status" value="1"/>
</dbReference>
<dbReference type="PRINTS" id="PR00032">
    <property type="entry name" value="HTHARAC"/>
</dbReference>
<keyword evidence="3" id="KW-0804">Transcription</keyword>
<evidence type="ECO:0000256" key="2">
    <source>
        <dbReference type="ARBA" id="ARBA00023125"/>
    </source>
</evidence>
<keyword evidence="1" id="KW-0805">Transcription regulation</keyword>
<comment type="caution">
    <text evidence="5">The sequence shown here is derived from an EMBL/GenBank/DDBJ whole genome shotgun (WGS) entry which is preliminary data.</text>
</comment>
<sequence length="320" mass="36889">MHREIIERLSGITEEEQEILDGQQGINKGIYTQKSELVIDRDKLLEKGKLIQLRTHTRFVHFPKHRHNYVELTYMCSGQTTHIINGEEVILRTGDLIFLNQNAVQEILPATKDDIAVNFIILPEFFNTAFDMMKGEESLLKDFLIDSLGKGAHNASFLHFLVADVLPIQNLVENLIWGLLNDQIGKRSSNQITMGLLLLQLLNHLDKMESGADAYEREFTITVLNYIENNYKDGTLGELSELLNKDVFWVSKEIRKRTGKTYKELLQGKRLSQATYLLTNSRMPVADIITAIGYDNSSYFFRIFKKRFGISPKEYRERGK</sequence>
<feature type="domain" description="HTH araC/xylS-type" evidence="4">
    <location>
        <begin position="221"/>
        <end position="318"/>
    </location>
</feature>
<evidence type="ECO:0000259" key="4">
    <source>
        <dbReference type="PROSITE" id="PS01124"/>
    </source>
</evidence>
<keyword evidence="6" id="KW-1185">Reference proteome</keyword>
<dbReference type="InterPro" id="IPR014710">
    <property type="entry name" value="RmlC-like_jellyroll"/>
</dbReference>
<evidence type="ECO:0000256" key="3">
    <source>
        <dbReference type="ARBA" id="ARBA00023163"/>
    </source>
</evidence>
<gene>
    <name evidence="5" type="ORF">NK118_01735</name>
</gene>
<proteinExistence type="predicted"/>
<evidence type="ECO:0000313" key="5">
    <source>
        <dbReference type="EMBL" id="MCP1108970.1"/>
    </source>
</evidence>
<dbReference type="Gene3D" id="2.60.120.10">
    <property type="entry name" value="Jelly Rolls"/>
    <property type="match status" value="1"/>
</dbReference>
<dbReference type="InterPro" id="IPR037923">
    <property type="entry name" value="HTH-like"/>
</dbReference>
<dbReference type="InterPro" id="IPR018062">
    <property type="entry name" value="HTH_AraC-typ_CS"/>
</dbReference>
<dbReference type="SMART" id="SM00342">
    <property type="entry name" value="HTH_ARAC"/>
    <property type="match status" value="1"/>
</dbReference>
<dbReference type="PROSITE" id="PS00041">
    <property type="entry name" value="HTH_ARAC_FAMILY_1"/>
    <property type="match status" value="1"/>
</dbReference>
<dbReference type="PROSITE" id="PS01124">
    <property type="entry name" value="HTH_ARAC_FAMILY_2"/>
    <property type="match status" value="1"/>
</dbReference>
<dbReference type="Proteomes" id="UP001523565">
    <property type="component" value="Unassembled WGS sequence"/>
</dbReference>
<dbReference type="SUPFAM" id="SSF51215">
    <property type="entry name" value="Regulatory protein AraC"/>
    <property type="match status" value="1"/>
</dbReference>
<dbReference type="InterPro" id="IPR003313">
    <property type="entry name" value="AraC-bd"/>
</dbReference>
<accession>A0ABT1EE66</accession>